<protein>
    <submittedName>
        <fullName evidence="7">Cutinase</fullName>
    </submittedName>
</protein>
<gene>
    <name evidence="7" type="ORF">EV193_1156</name>
</gene>
<evidence type="ECO:0000313" key="8">
    <source>
        <dbReference type="Proteomes" id="UP000294257"/>
    </source>
</evidence>
<dbReference type="RefSeq" id="WP_130348283.1">
    <property type="nucleotide sequence ID" value="NZ_SGWQ01000015.1"/>
</dbReference>
<feature type="compositionally biased region" description="Polar residues" evidence="5">
    <location>
        <begin position="330"/>
        <end position="339"/>
    </location>
</feature>
<evidence type="ECO:0000256" key="2">
    <source>
        <dbReference type="ARBA" id="ARBA00022487"/>
    </source>
</evidence>
<dbReference type="SUPFAM" id="SSF53474">
    <property type="entry name" value="alpha/beta-Hydrolases"/>
    <property type="match status" value="1"/>
</dbReference>
<keyword evidence="8" id="KW-1185">Reference proteome</keyword>
<feature type="chain" id="PRO_5020318635" evidence="6">
    <location>
        <begin position="33"/>
        <end position="591"/>
    </location>
</feature>
<feature type="region of interest" description="Disordered" evidence="5">
    <location>
        <begin position="317"/>
        <end position="341"/>
    </location>
</feature>
<dbReference type="GO" id="GO:0052689">
    <property type="term" value="F:carboxylic ester hydrolase activity"/>
    <property type="evidence" value="ECO:0007669"/>
    <property type="project" value="UniProtKB-KW"/>
</dbReference>
<dbReference type="InterPro" id="IPR000675">
    <property type="entry name" value="Cutinase/axe"/>
</dbReference>
<feature type="signal peptide" evidence="6">
    <location>
        <begin position="1"/>
        <end position="32"/>
    </location>
</feature>
<dbReference type="Proteomes" id="UP000294257">
    <property type="component" value="Unassembled WGS sequence"/>
</dbReference>
<dbReference type="PANTHER" id="PTHR33630">
    <property type="entry name" value="CUTINASE RV1984C-RELATED-RELATED"/>
    <property type="match status" value="1"/>
</dbReference>
<dbReference type="SMART" id="SM01110">
    <property type="entry name" value="Cutinase"/>
    <property type="match status" value="1"/>
</dbReference>
<keyword evidence="3" id="KW-0378">Hydrolase</keyword>
<name>A0A4Q7KCD1_9PSEU</name>
<dbReference type="PANTHER" id="PTHR33630:SF9">
    <property type="entry name" value="CUTINASE 4"/>
    <property type="match status" value="1"/>
</dbReference>
<evidence type="ECO:0000256" key="5">
    <source>
        <dbReference type="SAM" id="MobiDB-lite"/>
    </source>
</evidence>
<keyword evidence="6" id="KW-0732">Signal</keyword>
<accession>A0A4Q7KCD1</accession>
<evidence type="ECO:0000313" key="7">
    <source>
        <dbReference type="EMBL" id="RZS31128.1"/>
    </source>
</evidence>
<keyword evidence="4" id="KW-1015">Disulfide bond</keyword>
<dbReference type="InterPro" id="IPR029058">
    <property type="entry name" value="AB_hydrolase_fold"/>
</dbReference>
<comment type="similarity">
    <text evidence="1">Belongs to the cutinase family.</text>
</comment>
<dbReference type="Pfam" id="PF01083">
    <property type="entry name" value="Cutinase"/>
    <property type="match status" value="1"/>
</dbReference>
<dbReference type="EMBL" id="SGWQ01000015">
    <property type="protein sequence ID" value="RZS31128.1"/>
    <property type="molecule type" value="Genomic_DNA"/>
</dbReference>
<organism evidence="7 8">
    <name type="scientific">Herbihabitans rhizosphaerae</name>
    <dbReference type="NCBI Taxonomy" id="1872711"/>
    <lineage>
        <taxon>Bacteria</taxon>
        <taxon>Bacillati</taxon>
        <taxon>Actinomycetota</taxon>
        <taxon>Actinomycetes</taxon>
        <taxon>Pseudonocardiales</taxon>
        <taxon>Pseudonocardiaceae</taxon>
        <taxon>Herbihabitans</taxon>
    </lineage>
</organism>
<evidence type="ECO:0000256" key="3">
    <source>
        <dbReference type="ARBA" id="ARBA00022801"/>
    </source>
</evidence>
<dbReference type="AlphaFoldDB" id="A0A4Q7KCD1"/>
<evidence type="ECO:0000256" key="1">
    <source>
        <dbReference type="ARBA" id="ARBA00007534"/>
    </source>
</evidence>
<proteinExistence type="inferred from homology"/>
<evidence type="ECO:0000256" key="6">
    <source>
        <dbReference type="SAM" id="SignalP"/>
    </source>
</evidence>
<dbReference type="OrthoDB" id="3690529at2"/>
<keyword evidence="2" id="KW-0719">Serine esterase</keyword>
<evidence type="ECO:0000256" key="4">
    <source>
        <dbReference type="ARBA" id="ARBA00023157"/>
    </source>
</evidence>
<dbReference type="Gene3D" id="3.40.50.1820">
    <property type="entry name" value="alpha/beta hydrolase"/>
    <property type="match status" value="1"/>
</dbReference>
<sequence>MRNTTKMIAAATALATGIGVTAVITTTNTASAEGGCPNIQLIGVPGTHYYVTWSAPGQPNGLNPLQPNPFITDVSNLLGPERARGTIGYEQVVQPAEIGVLISYRESVKIGADMVRSRIADIAKRCGDTRFAIAGYSQGAGVAGDVLADIGQGRGPIPADKLSTGILFSDPHRTAADQLVGPRVKGVGVDGVRPGGFGAVHGRTFTFCGAGDLPCDNDPNATVLAPLAKEYSGTANVTFVQKVLKALQDNQFDLTKWSNHIGAPDPITAGIRIAGTAAAVEAYNRENRHGVYADKGRLNINGQTAVEWAANRIRDDLGGASAGGPPLSQGDGTSTSPTQDPGVAGFTLFQALVKGVTAGKPLRENLDGVGVHAPQEKLTTLVANALVKRDPQLTQDAVVKAMHAAADFGDIVLAVDPNELNRFAEGVAKVSAGGAALGAAPTPQALLQTVQGAGLLTSSGLAILSDGLRMYEAGANLPQIADVLDVLDPNTPDGALIYSQLPEQARTPQMLAAMTTLANVGRALNKVDKYEIMAIGREFGDLAAAGDPMGLVRVPHLLMRSVVMAGEVLNALRGANLGDLGAVAKAVAPGR</sequence>
<reference evidence="7 8" key="1">
    <citation type="submission" date="2019-02" db="EMBL/GenBank/DDBJ databases">
        <title>Genomic Encyclopedia of Type Strains, Phase IV (KMG-IV): sequencing the most valuable type-strain genomes for metagenomic binning, comparative biology and taxonomic classification.</title>
        <authorList>
            <person name="Goeker M."/>
        </authorList>
    </citation>
    <scope>NUCLEOTIDE SEQUENCE [LARGE SCALE GENOMIC DNA]</scope>
    <source>
        <strain evidence="7 8">DSM 101727</strain>
    </source>
</reference>
<comment type="caution">
    <text evidence="7">The sequence shown here is derived from an EMBL/GenBank/DDBJ whole genome shotgun (WGS) entry which is preliminary data.</text>
</comment>